<dbReference type="Pfam" id="PF07728">
    <property type="entry name" value="AAA_5"/>
    <property type="match status" value="1"/>
</dbReference>
<dbReference type="InterPro" id="IPR003593">
    <property type="entry name" value="AAA+_ATPase"/>
</dbReference>
<dbReference type="SUPFAM" id="SSF52540">
    <property type="entry name" value="P-loop containing nucleoside triphosphate hydrolases"/>
    <property type="match status" value="1"/>
</dbReference>
<dbReference type="Proteomes" id="UP001652409">
    <property type="component" value="Unassembled WGS sequence"/>
</dbReference>
<sequence length="504" mass="58243">MNIKRAKEEIKNTIQAYLLKDEYGEYEIPVNAQRPVFLIGAPGIGKTQIMEQIARECKVGLVSYTITHHTRQSAIGLPFISQKEFDGQKKAVTEYTMSEIVAAVYEKIQETGVREGILFIDEINCVSETLAPAMLQFLQCKTFGSHQIPKGWLIVAAGNPPEYNKSVREFDVVTMDRVKKILVEPDLEAWKEYAYQAGVHGAVLSYLNMHPENFYSMESTVDGRVFATPRGWEDLSRMLQVYERLDKSFDREVVIQYIQHPRIARDFANYLELYYKYRTDYQIDRVLDGQIDDILVKKAAHASFDERLSVTGLLLSKLNLAFDETVEQEKGLEILFELLKGAKSALTGPSADQPMIYLEDMGKSFEMDYAMKKKAGFFTREEDYRYRKAGETLEKWLGLIRSEDNGDGVQVFERLKALFQEKQDEYHNSFEQTSLKLEHAFDFMEAVFPGGQELVVFISELNRSENGVHFLGEYSCERYFRYNKELLFRENTNDILHRIQELGE</sequence>
<dbReference type="EMBL" id="JAOQJL010000035">
    <property type="protein sequence ID" value="MCU6766620.1"/>
    <property type="molecule type" value="Genomic_DNA"/>
</dbReference>
<dbReference type="SMART" id="SM00382">
    <property type="entry name" value="AAA"/>
    <property type="match status" value="1"/>
</dbReference>
<comment type="caution">
    <text evidence="2">The sequence shown here is derived from an EMBL/GenBank/DDBJ whole genome shotgun (WGS) entry which is preliminary data.</text>
</comment>
<dbReference type="Gene3D" id="3.40.50.300">
    <property type="entry name" value="P-loop containing nucleotide triphosphate hydrolases"/>
    <property type="match status" value="1"/>
</dbReference>
<feature type="domain" description="AAA+ ATPase" evidence="1">
    <location>
        <begin position="32"/>
        <end position="188"/>
    </location>
</feature>
<proteinExistence type="predicted"/>
<dbReference type="CDD" id="cd00009">
    <property type="entry name" value="AAA"/>
    <property type="match status" value="1"/>
</dbReference>
<dbReference type="InterPro" id="IPR027417">
    <property type="entry name" value="P-loop_NTPase"/>
</dbReference>
<accession>A0ABT2TWM6</accession>
<evidence type="ECO:0000313" key="2">
    <source>
        <dbReference type="EMBL" id="MCU6766620.1"/>
    </source>
</evidence>
<dbReference type="RefSeq" id="WP_158422430.1">
    <property type="nucleotide sequence ID" value="NZ_JAOQJL010000035.1"/>
</dbReference>
<keyword evidence="3" id="KW-1185">Reference proteome</keyword>
<evidence type="ECO:0000313" key="3">
    <source>
        <dbReference type="Proteomes" id="UP001652409"/>
    </source>
</evidence>
<gene>
    <name evidence="2" type="ORF">OCV61_14620</name>
</gene>
<dbReference type="InterPro" id="IPR011704">
    <property type="entry name" value="ATPase_dyneun-rel_AAA"/>
</dbReference>
<name>A0ABT2TWM6_9FIRM</name>
<organism evidence="2 3">
    <name type="scientific">Blautia ammoniilytica</name>
    <dbReference type="NCBI Taxonomy" id="2981782"/>
    <lineage>
        <taxon>Bacteria</taxon>
        <taxon>Bacillati</taxon>
        <taxon>Bacillota</taxon>
        <taxon>Clostridia</taxon>
        <taxon>Lachnospirales</taxon>
        <taxon>Lachnospiraceae</taxon>
        <taxon>Blautia</taxon>
    </lineage>
</organism>
<protein>
    <submittedName>
        <fullName evidence="2">AAA family ATPase</fullName>
    </submittedName>
</protein>
<evidence type="ECO:0000259" key="1">
    <source>
        <dbReference type="SMART" id="SM00382"/>
    </source>
</evidence>
<reference evidence="2 3" key="1">
    <citation type="journal article" date="2021" name="ISME Commun">
        <title>Automated analysis of genomic sequences facilitates high-throughput and comprehensive description of bacteria.</title>
        <authorList>
            <person name="Hitch T.C.A."/>
        </authorList>
    </citation>
    <scope>NUCLEOTIDE SEQUENCE [LARGE SCALE GENOMIC DNA]</scope>
    <source>
        <strain evidence="2 3">Sanger_23</strain>
    </source>
</reference>